<dbReference type="EC" id="3.1.21.2" evidence="7"/>
<dbReference type="GO" id="GO:0003906">
    <property type="term" value="F:DNA-(apurinic or apyrimidinic site) endonuclease activity"/>
    <property type="evidence" value="ECO:0007669"/>
    <property type="project" value="TreeGrafter"/>
</dbReference>
<dbReference type="EMBL" id="MT631468">
    <property type="protein sequence ID" value="QNO51382.1"/>
    <property type="molecule type" value="Genomic_DNA"/>
</dbReference>
<evidence type="ECO:0000256" key="2">
    <source>
        <dbReference type="ARBA" id="ARBA00022723"/>
    </source>
</evidence>
<keyword evidence="5 7" id="KW-0862">Zinc</keyword>
<dbReference type="GO" id="GO:0008833">
    <property type="term" value="F:deoxyribonuclease IV (phage-T4-induced) activity"/>
    <property type="evidence" value="ECO:0007669"/>
    <property type="project" value="UniProtKB-UniRule"/>
</dbReference>
<evidence type="ECO:0000256" key="4">
    <source>
        <dbReference type="ARBA" id="ARBA00022801"/>
    </source>
</evidence>
<feature type="binding site" evidence="7">
    <location>
        <position position="195"/>
    </location>
    <ligand>
        <name>Zn(2+)</name>
        <dbReference type="ChEBI" id="CHEBI:29105"/>
        <label>1</label>
    </ligand>
</feature>
<name>A0A7G9YTP8_9EURY</name>
<dbReference type="SUPFAM" id="SSF117916">
    <property type="entry name" value="Fe-S cluster assembly (FSCA) domain-like"/>
    <property type="match status" value="1"/>
</dbReference>
<feature type="binding site" evidence="7">
    <location>
        <position position="281"/>
    </location>
    <ligand>
        <name>Zn(2+)</name>
        <dbReference type="ChEBI" id="CHEBI:29105"/>
        <label>3</label>
    </ligand>
</feature>
<dbReference type="InterPro" id="IPR001719">
    <property type="entry name" value="AP_endonuc_2"/>
</dbReference>
<dbReference type="SMART" id="SM00518">
    <property type="entry name" value="AP2Ec"/>
    <property type="match status" value="1"/>
</dbReference>
<feature type="binding site" evidence="7">
    <location>
        <position position="195"/>
    </location>
    <ligand>
        <name>Zn(2+)</name>
        <dbReference type="ChEBI" id="CHEBI:29105"/>
        <label>2</label>
    </ligand>
</feature>
<dbReference type="PANTHER" id="PTHR21445:SF0">
    <property type="entry name" value="APURINIC-APYRIMIDINIC ENDONUCLEASE"/>
    <property type="match status" value="1"/>
</dbReference>
<dbReference type="GO" id="GO:0006284">
    <property type="term" value="P:base-excision repair"/>
    <property type="evidence" value="ECO:0007669"/>
    <property type="project" value="TreeGrafter"/>
</dbReference>
<organism evidence="10">
    <name type="scientific">Candidatus Methanophagaceae archaeon ANME-1 ERB6</name>
    <dbReference type="NCBI Taxonomy" id="2759912"/>
    <lineage>
        <taxon>Archaea</taxon>
        <taxon>Methanobacteriati</taxon>
        <taxon>Methanobacteriota</taxon>
        <taxon>Stenosarchaea group</taxon>
        <taxon>Methanomicrobia</taxon>
        <taxon>Candidatus Methanophagales</taxon>
        <taxon>Candidatus Methanophagaceae</taxon>
    </lineage>
</organism>
<keyword evidence="3 7" id="KW-0227">DNA damage</keyword>
<dbReference type="GO" id="GO:0005506">
    <property type="term" value="F:iron ion binding"/>
    <property type="evidence" value="ECO:0007669"/>
    <property type="project" value="InterPro"/>
</dbReference>
<evidence type="ECO:0000256" key="5">
    <source>
        <dbReference type="ARBA" id="ARBA00022833"/>
    </source>
</evidence>
<keyword evidence="7 10" id="KW-0255">Endonuclease</keyword>
<dbReference type="InterPro" id="IPR018246">
    <property type="entry name" value="AP_endonuc_F2_Zn_BS"/>
</dbReference>
<evidence type="ECO:0000256" key="1">
    <source>
        <dbReference type="ARBA" id="ARBA00005340"/>
    </source>
</evidence>
<protein>
    <recommendedName>
        <fullName evidence="7">Probable endonuclease 4</fullName>
        <ecNumber evidence="7">3.1.21.2</ecNumber>
    </recommendedName>
    <alternativeName>
        <fullName evidence="7">Endodeoxyribonuclease IV</fullName>
    </alternativeName>
    <alternativeName>
        <fullName evidence="7">Endonuclease IV</fullName>
    </alternativeName>
</protein>
<dbReference type="GO" id="GO:0051536">
    <property type="term" value="F:iron-sulfur cluster binding"/>
    <property type="evidence" value="ECO:0007669"/>
    <property type="project" value="InterPro"/>
</dbReference>
<comment type="function">
    <text evidence="7">Endonuclease IV plays a role in DNA repair. It cleaves phosphodiester bonds at apurinic or apyrimidinic (AP) sites, generating a 3'-hydroxyl group and a 5'-terminal sugar phosphate.</text>
</comment>
<keyword evidence="6 7" id="KW-0234">DNA repair</keyword>
<dbReference type="GO" id="GO:0003677">
    <property type="term" value="F:DNA binding"/>
    <property type="evidence" value="ECO:0007669"/>
    <property type="project" value="InterPro"/>
</dbReference>
<dbReference type="GO" id="GO:0008081">
    <property type="term" value="F:phosphoric diester hydrolase activity"/>
    <property type="evidence" value="ECO:0007669"/>
    <property type="project" value="TreeGrafter"/>
</dbReference>
<evidence type="ECO:0000259" key="8">
    <source>
        <dbReference type="Pfam" id="PF01106"/>
    </source>
</evidence>
<dbReference type="InterPro" id="IPR013022">
    <property type="entry name" value="Xyl_isomerase-like_TIM-brl"/>
</dbReference>
<dbReference type="Gene3D" id="3.20.20.150">
    <property type="entry name" value="Divalent-metal-dependent TIM barrel enzymes"/>
    <property type="match status" value="1"/>
</dbReference>
<feature type="binding site" evidence="7">
    <location>
        <position position="159"/>
    </location>
    <ligand>
        <name>Zn(2+)</name>
        <dbReference type="ChEBI" id="CHEBI:29105"/>
        <label>1</label>
    </ligand>
</feature>
<feature type="domain" description="Xylose isomerase-like TIM barrel" evidence="9">
    <location>
        <begin position="70"/>
        <end position="322"/>
    </location>
</feature>
<dbReference type="PROSITE" id="PS00730">
    <property type="entry name" value="AP_NUCLEASE_F2_2"/>
    <property type="match status" value="1"/>
</dbReference>
<keyword evidence="2 7" id="KW-0479">Metal-binding</keyword>
<dbReference type="AlphaFoldDB" id="A0A7G9YTP8"/>
<dbReference type="InterPro" id="IPR001075">
    <property type="entry name" value="NIF_FeS_clus_asmbl_NifU_C"/>
</dbReference>
<dbReference type="InterPro" id="IPR036237">
    <property type="entry name" value="Xyl_isomerase-like_sf"/>
</dbReference>
<feature type="binding site" evidence="7">
    <location>
        <position position="311"/>
    </location>
    <ligand>
        <name>Zn(2+)</name>
        <dbReference type="ChEBI" id="CHEBI:29105"/>
        <label>2</label>
    </ligand>
</feature>
<dbReference type="PANTHER" id="PTHR21445">
    <property type="entry name" value="ENDONUCLEASE IV ENDODEOXYRIBONUCLEASE IV"/>
    <property type="match status" value="1"/>
</dbReference>
<evidence type="ECO:0000256" key="3">
    <source>
        <dbReference type="ARBA" id="ARBA00022763"/>
    </source>
</evidence>
<dbReference type="GO" id="GO:0008270">
    <property type="term" value="F:zinc ion binding"/>
    <property type="evidence" value="ECO:0007669"/>
    <property type="project" value="UniProtKB-UniRule"/>
</dbReference>
<evidence type="ECO:0000259" key="9">
    <source>
        <dbReference type="Pfam" id="PF01261"/>
    </source>
</evidence>
<dbReference type="InterPro" id="IPR034904">
    <property type="entry name" value="FSCA_dom_sf"/>
</dbReference>
<feature type="binding site" evidence="7">
    <location>
        <position position="229"/>
    </location>
    <ligand>
        <name>Zn(2+)</name>
        <dbReference type="ChEBI" id="CHEBI:29105"/>
        <label>2</label>
    </ligand>
</feature>
<evidence type="ECO:0000256" key="7">
    <source>
        <dbReference type="HAMAP-Rule" id="MF_00152"/>
    </source>
</evidence>
<feature type="binding site" evidence="7">
    <location>
        <position position="119"/>
    </location>
    <ligand>
        <name>Zn(2+)</name>
        <dbReference type="ChEBI" id="CHEBI:29105"/>
        <label>1</label>
    </ligand>
</feature>
<dbReference type="Gene3D" id="3.30.300.130">
    <property type="entry name" value="Fe-S cluster assembly (FSCA)"/>
    <property type="match status" value="1"/>
</dbReference>
<proteinExistence type="inferred from homology"/>
<accession>A0A7G9YTP8</accession>
<dbReference type="PROSITE" id="PS51432">
    <property type="entry name" value="AP_NUCLEASE_F2_4"/>
    <property type="match status" value="1"/>
</dbReference>
<dbReference type="CDD" id="cd00019">
    <property type="entry name" value="AP2Ec"/>
    <property type="match status" value="1"/>
</dbReference>
<dbReference type="NCBIfam" id="TIGR00587">
    <property type="entry name" value="nfo"/>
    <property type="match status" value="1"/>
</dbReference>
<dbReference type="HAMAP" id="MF_00152">
    <property type="entry name" value="Nfo"/>
    <property type="match status" value="1"/>
</dbReference>
<comment type="similarity">
    <text evidence="1 7">Belongs to the AP endonuclease 2 family.</text>
</comment>
<evidence type="ECO:0000256" key="6">
    <source>
        <dbReference type="ARBA" id="ARBA00023204"/>
    </source>
</evidence>
<keyword evidence="7" id="KW-0540">Nuclease</keyword>
<dbReference type="SUPFAM" id="SSF51658">
    <property type="entry name" value="Xylose isomerase-like"/>
    <property type="match status" value="1"/>
</dbReference>
<dbReference type="Pfam" id="PF01261">
    <property type="entry name" value="AP_endonuc_2"/>
    <property type="match status" value="1"/>
</dbReference>
<comment type="cofactor">
    <cofactor evidence="7">
        <name>Zn(2+)</name>
        <dbReference type="ChEBI" id="CHEBI:29105"/>
    </cofactor>
    <text evidence="7">Binds 3 Zn(2+) ions.</text>
</comment>
<comment type="catalytic activity">
    <reaction evidence="7">
        <text>Endonucleolytic cleavage to 5'-phosphooligonucleotide end-products.</text>
        <dbReference type="EC" id="3.1.21.2"/>
    </reaction>
</comment>
<feature type="binding site" evidence="7">
    <location>
        <position position="232"/>
    </location>
    <ligand>
        <name>Zn(2+)</name>
        <dbReference type="ChEBI" id="CHEBI:29105"/>
        <label>3</label>
    </ligand>
</feature>
<sequence>MKVRLSGACAGCPMSQYTLVNFVEATLKEKIPEVTIYLIRTPLILLEEGEKIMVRVGVHVSIAKSIDKAVDRALEKGCDTFQIFTRNPRGWKIKELTAIDAKRFTEKVEHSRIFPPVDHMPYLPNLAAPTDDVYKRSVASLIEELRRSGALHIPYLVTHLGSHRGYGKAGGFQRIVDAINTALGEVDNGVMLLLENTAGTKNSMGGTFEDIRHIMNRIEHKERIGICFDTCHGFVAGYELRTEESLKATMQHFDVVIGLEHLKLIHLNDAKAGLNSRLDRHEHIGLGYIGEDAFRVILKEEHFKELPMILETPVDNRRGDSENIQKVRELAD</sequence>
<dbReference type="FunFam" id="3.20.20.150:FF:000001">
    <property type="entry name" value="Probable endonuclease 4"/>
    <property type="match status" value="1"/>
</dbReference>
<reference evidence="10" key="1">
    <citation type="submission" date="2020-06" db="EMBL/GenBank/DDBJ databases">
        <title>Unique genomic features of the anaerobic methanotrophic archaea.</title>
        <authorList>
            <person name="Chadwick G.L."/>
            <person name="Skennerton C.T."/>
            <person name="Laso-Perez R."/>
            <person name="Leu A.O."/>
            <person name="Speth D.R."/>
            <person name="Yu H."/>
            <person name="Morgan-Lang C."/>
            <person name="Hatzenpichler R."/>
            <person name="Goudeau D."/>
            <person name="Malmstrom R."/>
            <person name="Brazelton W.J."/>
            <person name="Woyke T."/>
            <person name="Hallam S.J."/>
            <person name="Tyson G.W."/>
            <person name="Wegener G."/>
            <person name="Boetius A."/>
            <person name="Orphan V."/>
        </authorList>
    </citation>
    <scope>NUCLEOTIDE SEQUENCE</scope>
</reference>
<feature type="binding site" evidence="7">
    <location>
        <position position="279"/>
    </location>
    <ligand>
        <name>Zn(2+)</name>
        <dbReference type="ChEBI" id="CHEBI:29105"/>
        <label>3</label>
    </ligand>
</feature>
<dbReference type="Pfam" id="PF01106">
    <property type="entry name" value="NifU"/>
    <property type="match status" value="1"/>
</dbReference>
<dbReference type="PROSITE" id="PS00731">
    <property type="entry name" value="AP_NUCLEASE_F2_3"/>
    <property type="match status" value="1"/>
</dbReference>
<dbReference type="GO" id="GO:0016226">
    <property type="term" value="P:iron-sulfur cluster assembly"/>
    <property type="evidence" value="ECO:0007669"/>
    <property type="project" value="InterPro"/>
</dbReference>
<evidence type="ECO:0000313" key="10">
    <source>
        <dbReference type="EMBL" id="QNO51382.1"/>
    </source>
</evidence>
<feature type="binding site" evidence="7">
    <location>
        <position position="266"/>
    </location>
    <ligand>
        <name>Zn(2+)</name>
        <dbReference type="ChEBI" id="CHEBI:29105"/>
        <label>2</label>
    </ligand>
</feature>
<gene>
    <name evidence="7 10" type="primary">nfo</name>
    <name evidence="10" type="ORF">KMJFBAND_00019</name>
</gene>
<feature type="domain" description="NIF system FeS cluster assembly NifU C-terminal" evidence="8">
    <location>
        <begin position="2"/>
        <end position="35"/>
    </location>
</feature>
<keyword evidence="4 7" id="KW-0378">Hydrolase</keyword>